<sequence length="207" mass="22546">MEDPRSFTRKRSREQDDSVDPVEAAEVKRLRDDLLGILDDADLDPGTQDLDSLVRSFQEEISSSSSTSAAAVASEEEPAVVEVVDLTSESGELVYLLGASDDDLGLPPSIRYDVIDDVWDREAELAGVPYDYPVGGEFWGFEGHVDGFGEALGFGSGASYDSYDGDEGYEYVAYDGGLFDYSEVRFDTSDDLSGLSSSRRRGSMPTQ</sequence>
<accession>A0ACB9QQT7</accession>
<name>A0ACB9QQT7_9MYRT</name>
<dbReference type="EMBL" id="CM042884">
    <property type="protein sequence ID" value="KAI4369000.1"/>
    <property type="molecule type" value="Genomic_DNA"/>
</dbReference>
<dbReference type="Proteomes" id="UP001057402">
    <property type="component" value="Chromosome 5"/>
</dbReference>
<gene>
    <name evidence="1" type="ORF">MLD38_017495</name>
</gene>
<evidence type="ECO:0000313" key="1">
    <source>
        <dbReference type="EMBL" id="KAI4369000.1"/>
    </source>
</evidence>
<comment type="caution">
    <text evidence="1">The sequence shown here is derived from an EMBL/GenBank/DDBJ whole genome shotgun (WGS) entry which is preliminary data.</text>
</comment>
<protein>
    <submittedName>
        <fullName evidence="1">Uncharacterized protein</fullName>
    </submittedName>
</protein>
<evidence type="ECO:0000313" key="2">
    <source>
        <dbReference type="Proteomes" id="UP001057402"/>
    </source>
</evidence>
<proteinExistence type="predicted"/>
<keyword evidence="2" id="KW-1185">Reference proteome</keyword>
<organism evidence="1 2">
    <name type="scientific">Melastoma candidum</name>
    <dbReference type="NCBI Taxonomy" id="119954"/>
    <lineage>
        <taxon>Eukaryota</taxon>
        <taxon>Viridiplantae</taxon>
        <taxon>Streptophyta</taxon>
        <taxon>Embryophyta</taxon>
        <taxon>Tracheophyta</taxon>
        <taxon>Spermatophyta</taxon>
        <taxon>Magnoliopsida</taxon>
        <taxon>eudicotyledons</taxon>
        <taxon>Gunneridae</taxon>
        <taxon>Pentapetalae</taxon>
        <taxon>rosids</taxon>
        <taxon>malvids</taxon>
        <taxon>Myrtales</taxon>
        <taxon>Melastomataceae</taxon>
        <taxon>Melastomatoideae</taxon>
        <taxon>Melastomateae</taxon>
        <taxon>Melastoma</taxon>
    </lineage>
</organism>
<reference evidence="2" key="1">
    <citation type="journal article" date="2023" name="Front. Plant Sci.">
        <title>Chromosomal-level genome assembly of Melastoma candidum provides insights into trichome evolution.</title>
        <authorList>
            <person name="Zhong Y."/>
            <person name="Wu W."/>
            <person name="Sun C."/>
            <person name="Zou P."/>
            <person name="Liu Y."/>
            <person name="Dai S."/>
            <person name="Zhou R."/>
        </authorList>
    </citation>
    <scope>NUCLEOTIDE SEQUENCE [LARGE SCALE GENOMIC DNA]</scope>
</reference>